<name>M2Y4D2_9PROT</name>
<dbReference type="GO" id="GO:0071949">
    <property type="term" value="F:FAD binding"/>
    <property type="evidence" value="ECO:0007669"/>
    <property type="project" value="InterPro"/>
</dbReference>
<dbReference type="STRING" id="1244869.H261_20974"/>
<keyword evidence="4" id="KW-1185">Reference proteome</keyword>
<dbReference type="Pfam" id="PF01565">
    <property type="entry name" value="FAD_binding_4"/>
    <property type="match status" value="1"/>
</dbReference>
<keyword evidence="1" id="KW-0274">FAD</keyword>
<reference evidence="3 4" key="1">
    <citation type="journal article" date="2014" name="Genome Announc.">
        <title>Draft Genome Sequence of Magnetospirillum sp. Strain SO-1, a Freshwater Magnetotactic Bacterium Isolated from the Ol'khovka River, Russia.</title>
        <authorList>
            <person name="Grouzdev D.S."/>
            <person name="Dziuba M.V."/>
            <person name="Sukhacheva M.S."/>
            <person name="Mardanov A.V."/>
            <person name="Beletskiy A.V."/>
            <person name="Kuznetsov B.B."/>
            <person name="Skryabin K.G."/>
        </authorList>
    </citation>
    <scope>NUCLEOTIDE SEQUENCE [LARGE SCALE GENOMIC DNA]</scope>
    <source>
        <strain evidence="3 4">SO-1</strain>
    </source>
</reference>
<dbReference type="InterPro" id="IPR010031">
    <property type="entry name" value="FAD_lactone_oxidase-like"/>
</dbReference>
<feature type="domain" description="FAD-binding PCMH-type" evidence="2">
    <location>
        <begin position="1"/>
        <end position="147"/>
    </location>
</feature>
<evidence type="ECO:0000256" key="1">
    <source>
        <dbReference type="ARBA" id="ARBA00022827"/>
    </source>
</evidence>
<dbReference type="PATRIC" id="fig|1244869.3.peg.4148"/>
<dbReference type="PANTHER" id="PTHR43762">
    <property type="entry name" value="L-GULONOLACTONE OXIDASE"/>
    <property type="match status" value="1"/>
</dbReference>
<dbReference type="eggNOG" id="COG0277">
    <property type="taxonomic scope" value="Bacteria"/>
</dbReference>
<keyword evidence="1" id="KW-0285">Flavoprotein</keyword>
<dbReference type="Proteomes" id="UP000011744">
    <property type="component" value="Unassembled WGS sequence"/>
</dbReference>
<dbReference type="EMBL" id="AONQ01000093">
    <property type="protein sequence ID" value="EME67951.1"/>
    <property type="molecule type" value="Genomic_DNA"/>
</dbReference>
<comment type="caution">
    <text evidence="3">The sequence shown here is derived from an EMBL/GenBank/DDBJ whole genome shotgun (WGS) entry which is preliminary data.</text>
</comment>
<dbReference type="AlphaFoldDB" id="M2Y4D2"/>
<evidence type="ECO:0000313" key="4">
    <source>
        <dbReference type="Proteomes" id="UP000011744"/>
    </source>
</evidence>
<gene>
    <name evidence="3" type="ORF">H261_20974</name>
</gene>
<dbReference type="PROSITE" id="PS51387">
    <property type="entry name" value="FAD_PCMH"/>
    <property type="match status" value="1"/>
</dbReference>
<dbReference type="InterPro" id="IPR006094">
    <property type="entry name" value="Oxid_FAD_bind_N"/>
</dbReference>
<dbReference type="InterPro" id="IPR016166">
    <property type="entry name" value="FAD-bd_PCMH"/>
</dbReference>
<dbReference type="GO" id="GO:0016899">
    <property type="term" value="F:oxidoreductase activity, acting on the CH-OH group of donors, oxygen as acceptor"/>
    <property type="evidence" value="ECO:0007669"/>
    <property type="project" value="InterPro"/>
</dbReference>
<organism evidence="3 4">
    <name type="scientific">Paramagnetospirillum caucaseum</name>
    <dbReference type="NCBI Taxonomy" id="1244869"/>
    <lineage>
        <taxon>Bacteria</taxon>
        <taxon>Pseudomonadati</taxon>
        <taxon>Pseudomonadota</taxon>
        <taxon>Alphaproteobacteria</taxon>
        <taxon>Rhodospirillales</taxon>
        <taxon>Magnetospirillaceae</taxon>
        <taxon>Paramagnetospirillum</taxon>
    </lineage>
</organism>
<dbReference type="InterPro" id="IPR016169">
    <property type="entry name" value="FAD-bd_PCMH_sub2"/>
</dbReference>
<protein>
    <submittedName>
        <fullName evidence="3">FAD linked oxidase domain-containing protein</fullName>
    </submittedName>
</protein>
<dbReference type="InterPro" id="IPR036318">
    <property type="entry name" value="FAD-bd_PCMH-like_sf"/>
</dbReference>
<dbReference type="PANTHER" id="PTHR43762:SF1">
    <property type="entry name" value="D-ARABINONO-1,4-LACTONE OXIDASE"/>
    <property type="match status" value="1"/>
</dbReference>
<evidence type="ECO:0000259" key="2">
    <source>
        <dbReference type="PROSITE" id="PS51387"/>
    </source>
</evidence>
<accession>M2Y4D2</accession>
<evidence type="ECO:0000313" key="3">
    <source>
        <dbReference type="EMBL" id="EME67951.1"/>
    </source>
</evidence>
<dbReference type="SUPFAM" id="SSF56176">
    <property type="entry name" value="FAD-binding/transporter-associated domain-like"/>
    <property type="match status" value="1"/>
</dbReference>
<sequence length="406" mass="45445">MDRRHAVQGAGLSLSGASFGDGVLVTSMRRFNRVLAFDPAARTLRVEPGITLGEIFTLLQPHGLSLPVQPGYPGITIGGCVAGNVHGKNQYREGIFANTVRQIDLFHPAHGRLRLSHTENPQLFELTCGGFGLTGLIVEVELTLQHMDSTWYRLSQIPVNSLAETASTMLAMKDDHHILYSWNDLYMDSRSFGGGFVLCGTKAQGEADYPIAEPARLRPEGWLPPFNFLQGPVLGLANALYGAKLGRAENRRLIDAYQTHFPFAHWQRYFDAYGRSGCVEHQVIIGADVCERYFSAVEKLVRSRRVPVGLATMKVFRGQPKLLWFRGDGLSFAIHVPGEPEGLAFLGEIDRIDREYAALPNILKDSRLPAEVVRHHYCEFEWFRDQIRAHDPKRMFTSMLAERLGL</sequence>
<proteinExistence type="predicted"/>
<dbReference type="Gene3D" id="3.30.465.10">
    <property type="match status" value="1"/>
</dbReference>